<gene>
    <name evidence="1" type="ORF">UFOPK2761_01195</name>
</gene>
<proteinExistence type="predicted"/>
<dbReference type="AlphaFoldDB" id="A0A6J6SYZ6"/>
<accession>A0A6J6SYZ6</accession>
<evidence type="ECO:0000313" key="1">
    <source>
        <dbReference type="EMBL" id="CAB4740101.1"/>
    </source>
</evidence>
<protein>
    <submittedName>
        <fullName evidence="1">Unannotated protein</fullName>
    </submittedName>
</protein>
<sequence length="260" mass="27851">MGLLLMLLVVVLGMVVLGVVVTRVNRRQVEARREAEMAPVRKLAFEDVTALGTELQDLDLELAGHPLDAGANADYQRALDDYESAKAAADAMKSPEDVKGVTEIIEDGRYAINCVRARVAGRPLPTRRPPCFFDPRHGPSVYDVPWTPPGGAEREVPACALDVERVRAGAEPDIRKVMVGTQRVPYWQGGRAYRPYAAGYFGAFSPMDWMFAGLLFSGMGGFDALGGIGEGIGEGIAGVGEGFGDLLGGIGEGFGDLFDF</sequence>
<organism evidence="1">
    <name type="scientific">freshwater metagenome</name>
    <dbReference type="NCBI Taxonomy" id="449393"/>
    <lineage>
        <taxon>unclassified sequences</taxon>
        <taxon>metagenomes</taxon>
        <taxon>ecological metagenomes</taxon>
    </lineage>
</organism>
<name>A0A6J6SYZ6_9ZZZZ</name>
<reference evidence="1" key="1">
    <citation type="submission" date="2020-05" db="EMBL/GenBank/DDBJ databases">
        <authorList>
            <person name="Chiriac C."/>
            <person name="Salcher M."/>
            <person name="Ghai R."/>
            <person name="Kavagutti S V."/>
        </authorList>
    </citation>
    <scope>NUCLEOTIDE SEQUENCE</scope>
</reference>
<dbReference type="EMBL" id="CAEZYQ010000008">
    <property type="protein sequence ID" value="CAB4740101.1"/>
    <property type="molecule type" value="Genomic_DNA"/>
</dbReference>